<evidence type="ECO:0000256" key="2">
    <source>
        <dbReference type="ARBA" id="ARBA00023015"/>
    </source>
</evidence>
<evidence type="ECO:0000256" key="6">
    <source>
        <dbReference type="SAM" id="Coils"/>
    </source>
</evidence>
<comment type="caution">
    <text evidence="8">The sequence shown here is derived from an EMBL/GenBank/DDBJ whole genome shotgun (WGS) entry which is preliminary data.</text>
</comment>
<dbReference type="PRINTS" id="PR00404">
    <property type="entry name" value="MADSDOMAIN"/>
</dbReference>
<dbReference type="Pfam" id="PF00319">
    <property type="entry name" value="SRF-TF"/>
    <property type="match status" value="1"/>
</dbReference>
<dbReference type="GO" id="GO:0045893">
    <property type="term" value="P:positive regulation of DNA-templated transcription"/>
    <property type="evidence" value="ECO:0007669"/>
    <property type="project" value="UniProtKB-ARBA"/>
</dbReference>
<evidence type="ECO:0000256" key="3">
    <source>
        <dbReference type="ARBA" id="ARBA00023125"/>
    </source>
</evidence>
<reference evidence="8" key="1">
    <citation type="submission" date="2020-09" db="EMBL/GenBank/DDBJ databases">
        <title>Genome-Enabled Discovery of Anthraquinone Biosynthesis in Senna tora.</title>
        <authorList>
            <person name="Kang S.-H."/>
            <person name="Pandey R.P."/>
            <person name="Lee C.-M."/>
            <person name="Sim J.-S."/>
            <person name="Jeong J.-T."/>
            <person name="Choi B.-S."/>
            <person name="Jung M."/>
            <person name="Ginzburg D."/>
            <person name="Zhao K."/>
            <person name="Won S.Y."/>
            <person name="Oh T.-J."/>
            <person name="Yu Y."/>
            <person name="Kim N.-H."/>
            <person name="Lee O.R."/>
            <person name="Lee T.-H."/>
            <person name="Bashyal P."/>
            <person name="Kim T.-S."/>
            <person name="Lee W.-H."/>
            <person name="Kawkins C."/>
            <person name="Kim C.-K."/>
            <person name="Kim J.S."/>
            <person name="Ahn B.O."/>
            <person name="Rhee S.Y."/>
            <person name="Sohng J.K."/>
        </authorList>
    </citation>
    <scope>NUCLEOTIDE SEQUENCE</scope>
    <source>
        <tissue evidence="8">Leaf</tissue>
    </source>
</reference>
<proteinExistence type="predicted"/>
<organism evidence="8 9">
    <name type="scientific">Senna tora</name>
    <dbReference type="NCBI Taxonomy" id="362788"/>
    <lineage>
        <taxon>Eukaryota</taxon>
        <taxon>Viridiplantae</taxon>
        <taxon>Streptophyta</taxon>
        <taxon>Embryophyta</taxon>
        <taxon>Tracheophyta</taxon>
        <taxon>Spermatophyta</taxon>
        <taxon>Magnoliopsida</taxon>
        <taxon>eudicotyledons</taxon>
        <taxon>Gunneridae</taxon>
        <taxon>Pentapetalae</taxon>
        <taxon>rosids</taxon>
        <taxon>fabids</taxon>
        <taxon>Fabales</taxon>
        <taxon>Fabaceae</taxon>
        <taxon>Caesalpinioideae</taxon>
        <taxon>Cassia clade</taxon>
        <taxon>Senna</taxon>
    </lineage>
</organism>
<evidence type="ECO:0000313" key="9">
    <source>
        <dbReference type="Proteomes" id="UP000634136"/>
    </source>
</evidence>
<keyword evidence="5" id="KW-0539">Nucleus</keyword>
<dbReference type="SMART" id="SM00432">
    <property type="entry name" value="MADS"/>
    <property type="match status" value="1"/>
</dbReference>
<dbReference type="InterPro" id="IPR002100">
    <property type="entry name" value="TF_MADSbox"/>
</dbReference>
<dbReference type="PANTHER" id="PTHR11945:SF534">
    <property type="entry name" value="MYOCYTE-SPECIFIC ENHANCER FACTOR 2"/>
    <property type="match status" value="1"/>
</dbReference>
<dbReference type="Gene3D" id="3.40.1810.10">
    <property type="entry name" value="Transcription factor, MADS-box"/>
    <property type="match status" value="1"/>
</dbReference>
<dbReference type="AlphaFoldDB" id="A0A834WW14"/>
<protein>
    <submittedName>
        <fullName evidence="8">Agamous-like MADS-box protein AGL29</fullName>
    </submittedName>
</protein>
<sequence>MVKESQGKTLIQNRNSRHITFSKRRSSIFKKACELCALCAVEMVIIIFSPGGKPYAFGNPSPNDVIDRFQNSIDSNAPFVTVAGKRYRRETMKIMIEGLYEQYEKLNSQLKEEKERGMTLKQKMMDFPDVTKMNKDQLIEFKASLENLKLKVLIRKEELSVKESVDLTLSLGKPFAFGNPSPNDVIHRFQNSIDSNASFVTVAGKRYRRETMNIMMKDLYEQYEKLNSQLKEEKERGMTLKQKMMDFPDVTKMNKDQLIEFKASLKNLKLKVLIRKEKLLVNESLDLTLSLGGIYNS</sequence>
<comment type="subcellular location">
    <subcellularLocation>
        <location evidence="1">Nucleus</location>
    </subcellularLocation>
</comment>
<evidence type="ECO:0000256" key="5">
    <source>
        <dbReference type="ARBA" id="ARBA00023242"/>
    </source>
</evidence>
<evidence type="ECO:0000256" key="1">
    <source>
        <dbReference type="ARBA" id="ARBA00004123"/>
    </source>
</evidence>
<evidence type="ECO:0000256" key="4">
    <source>
        <dbReference type="ARBA" id="ARBA00023163"/>
    </source>
</evidence>
<dbReference type="GO" id="GO:0046983">
    <property type="term" value="F:protein dimerization activity"/>
    <property type="evidence" value="ECO:0007669"/>
    <property type="project" value="InterPro"/>
</dbReference>
<dbReference type="EMBL" id="JAAIUW010000005">
    <property type="protein sequence ID" value="KAF7833484.1"/>
    <property type="molecule type" value="Genomic_DNA"/>
</dbReference>
<feature type="coiled-coil region" evidence="6">
    <location>
        <begin position="89"/>
        <end position="123"/>
    </location>
</feature>
<dbReference type="SUPFAM" id="SSF55455">
    <property type="entry name" value="SRF-like"/>
    <property type="match status" value="1"/>
</dbReference>
<keyword evidence="2" id="KW-0805">Transcription regulation</keyword>
<name>A0A834WW14_9FABA</name>
<evidence type="ECO:0000313" key="8">
    <source>
        <dbReference type="EMBL" id="KAF7833484.1"/>
    </source>
</evidence>
<dbReference type="GO" id="GO:0000978">
    <property type="term" value="F:RNA polymerase II cis-regulatory region sequence-specific DNA binding"/>
    <property type="evidence" value="ECO:0007669"/>
    <property type="project" value="TreeGrafter"/>
</dbReference>
<dbReference type="OrthoDB" id="1898716at2759"/>
<dbReference type="InterPro" id="IPR036879">
    <property type="entry name" value="TF_MADSbox_sf"/>
</dbReference>
<feature type="coiled-coil region" evidence="6">
    <location>
        <begin position="209"/>
        <end position="243"/>
    </location>
</feature>
<feature type="domain" description="MADS-box" evidence="7">
    <location>
        <begin position="11"/>
        <end position="61"/>
    </location>
</feature>
<dbReference type="GO" id="GO:0005634">
    <property type="term" value="C:nucleus"/>
    <property type="evidence" value="ECO:0007669"/>
    <property type="project" value="UniProtKB-SubCell"/>
</dbReference>
<dbReference type="GO" id="GO:0000981">
    <property type="term" value="F:DNA-binding transcription factor activity, RNA polymerase II-specific"/>
    <property type="evidence" value="ECO:0007669"/>
    <property type="project" value="TreeGrafter"/>
</dbReference>
<keyword evidence="9" id="KW-1185">Reference proteome</keyword>
<dbReference type="PANTHER" id="PTHR11945">
    <property type="entry name" value="MADS BOX PROTEIN"/>
    <property type="match status" value="1"/>
</dbReference>
<keyword evidence="3" id="KW-0238">DNA-binding</keyword>
<dbReference type="Proteomes" id="UP000634136">
    <property type="component" value="Unassembled WGS sequence"/>
</dbReference>
<evidence type="ECO:0000259" key="7">
    <source>
        <dbReference type="PROSITE" id="PS50066"/>
    </source>
</evidence>
<accession>A0A834WW14</accession>
<keyword evidence="6" id="KW-0175">Coiled coil</keyword>
<keyword evidence="4" id="KW-0804">Transcription</keyword>
<gene>
    <name evidence="8" type="ORF">G2W53_015817</name>
</gene>
<dbReference type="PROSITE" id="PS50066">
    <property type="entry name" value="MADS_BOX_2"/>
    <property type="match status" value="1"/>
</dbReference>